<dbReference type="AlphaFoldDB" id="A0A210PTP4"/>
<keyword evidence="1" id="KW-0732">Signal</keyword>
<feature type="signal peptide" evidence="1">
    <location>
        <begin position="1"/>
        <end position="22"/>
    </location>
</feature>
<dbReference type="EMBL" id="NEDP02005500">
    <property type="protein sequence ID" value="OWF39880.1"/>
    <property type="molecule type" value="Genomic_DNA"/>
</dbReference>
<dbReference type="InterPro" id="IPR001299">
    <property type="entry name" value="Ependymin"/>
</dbReference>
<sequence>MRVWFGLATVALILICKKPLHAEEICCAPDQFEGTAFVGYGNVFIDRKAGASQKSPRTAYSYINGTVALSYDYTNRRLLLKLAGTEVSPLLPKPEPYNTIYLSDFGKGIMYQVGADGSCQKSSLEQNMTRQCILSGGTEVVHGFLAGANTNVANYMFDVEGSIPLKITASVIRDGNDCWPVRANFIPEAGIASRDGQSGIMYNFDLLDTSRGIRNPSIFKPPPQCNGIPFTKKYTHKIDPFRFILHQFGLH</sequence>
<comment type="caution">
    <text evidence="2">The sequence shown here is derived from an EMBL/GenBank/DDBJ whole genome shotgun (WGS) entry which is preliminary data.</text>
</comment>
<dbReference type="GO" id="GO:0005576">
    <property type="term" value="C:extracellular region"/>
    <property type="evidence" value="ECO:0007669"/>
    <property type="project" value="InterPro"/>
</dbReference>
<proteinExistence type="predicted"/>
<keyword evidence="3" id="KW-1185">Reference proteome</keyword>
<organism evidence="2 3">
    <name type="scientific">Mizuhopecten yessoensis</name>
    <name type="common">Japanese scallop</name>
    <name type="synonym">Patinopecten yessoensis</name>
    <dbReference type="NCBI Taxonomy" id="6573"/>
    <lineage>
        <taxon>Eukaryota</taxon>
        <taxon>Metazoa</taxon>
        <taxon>Spiralia</taxon>
        <taxon>Lophotrochozoa</taxon>
        <taxon>Mollusca</taxon>
        <taxon>Bivalvia</taxon>
        <taxon>Autobranchia</taxon>
        <taxon>Pteriomorphia</taxon>
        <taxon>Pectinida</taxon>
        <taxon>Pectinoidea</taxon>
        <taxon>Pectinidae</taxon>
        <taxon>Mizuhopecten</taxon>
    </lineage>
</organism>
<dbReference type="GO" id="GO:0005509">
    <property type="term" value="F:calcium ion binding"/>
    <property type="evidence" value="ECO:0007669"/>
    <property type="project" value="InterPro"/>
</dbReference>
<accession>A0A210PTP4</accession>
<dbReference type="OrthoDB" id="6084362at2759"/>
<dbReference type="PANTHER" id="PTHR10697:SF13">
    <property type="entry name" value="RICIN B LECTIN DOMAIN-CONTAINING PROTEIN"/>
    <property type="match status" value="1"/>
</dbReference>
<gene>
    <name evidence="2" type="ORF">KP79_PYT06143</name>
</gene>
<dbReference type="Proteomes" id="UP000242188">
    <property type="component" value="Unassembled WGS sequence"/>
</dbReference>
<name>A0A210PTP4_MIZYE</name>
<dbReference type="GO" id="GO:0007160">
    <property type="term" value="P:cell-matrix adhesion"/>
    <property type="evidence" value="ECO:0007669"/>
    <property type="project" value="InterPro"/>
</dbReference>
<dbReference type="PANTHER" id="PTHR10697">
    <property type="entry name" value="MAMMALIAN EPENDYMIN-RELATED PROTEIN 1"/>
    <property type="match status" value="1"/>
</dbReference>
<protein>
    <recommendedName>
        <fullName evidence="4">Ependymin-related protein 1</fullName>
    </recommendedName>
</protein>
<dbReference type="GO" id="GO:0005764">
    <property type="term" value="C:lysosome"/>
    <property type="evidence" value="ECO:0007669"/>
    <property type="project" value="TreeGrafter"/>
</dbReference>
<evidence type="ECO:0008006" key="4">
    <source>
        <dbReference type="Google" id="ProtNLM"/>
    </source>
</evidence>
<evidence type="ECO:0000256" key="1">
    <source>
        <dbReference type="SAM" id="SignalP"/>
    </source>
</evidence>
<feature type="chain" id="PRO_5012419720" description="Ependymin-related protein 1" evidence="1">
    <location>
        <begin position="23"/>
        <end position="251"/>
    </location>
</feature>
<evidence type="ECO:0000313" key="2">
    <source>
        <dbReference type="EMBL" id="OWF39880.1"/>
    </source>
</evidence>
<evidence type="ECO:0000313" key="3">
    <source>
        <dbReference type="Proteomes" id="UP000242188"/>
    </source>
</evidence>
<reference evidence="2 3" key="1">
    <citation type="journal article" date="2017" name="Nat. Ecol. Evol.">
        <title>Scallop genome provides insights into evolution of bilaterian karyotype and development.</title>
        <authorList>
            <person name="Wang S."/>
            <person name="Zhang J."/>
            <person name="Jiao W."/>
            <person name="Li J."/>
            <person name="Xun X."/>
            <person name="Sun Y."/>
            <person name="Guo X."/>
            <person name="Huan P."/>
            <person name="Dong B."/>
            <person name="Zhang L."/>
            <person name="Hu X."/>
            <person name="Sun X."/>
            <person name="Wang J."/>
            <person name="Zhao C."/>
            <person name="Wang Y."/>
            <person name="Wang D."/>
            <person name="Huang X."/>
            <person name="Wang R."/>
            <person name="Lv J."/>
            <person name="Li Y."/>
            <person name="Zhang Z."/>
            <person name="Liu B."/>
            <person name="Lu W."/>
            <person name="Hui Y."/>
            <person name="Liang J."/>
            <person name="Zhou Z."/>
            <person name="Hou R."/>
            <person name="Li X."/>
            <person name="Liu Y."/>
            <person name="Li H."/>
            <person name="Ning X."/>
            <person name="Lin Y."/>
            <person name="Zhao L."/>
            <person name="Xing Q."/>
            <person name="Dou J."/>
            <person name="Li Y."/>
            <person name="Mao J."/>
            <person name="Guo H."/>
            <person name="Dou H."/>
            <person name="Li T."/>
            <person name="Mu C."/>
            <person name="Jiang W."/>
            <person name="Fu Q."/>
            <person name="Fu X."/>
            <person name="Miao Y."/>
            <person name="Liu J."/>
            <person name="Yu Q."/>
            <person name="Li R."/>
            <person name="Liao H."/>
            <person name="Li X."/>
            <person name="Kong Y."/>
            <person name="Jiang Z."/>
            <person name="Chourrout D."/>
            <person name="Li R."/>
            <person name="Bao Z."/>
        </authorList>
    </citation>
    <scope>NUCLEOTIDE SEQUENCE [LARGE SCALE GENOMIC DNA]</scope>
    <source>
        <strain evidence="2 3">PY_sf001</strain>
    </source>
</reference>